<keyword evidence="3 8" id="KW-0719">Serine esterase</keyword>
<evidence type="ECO:0000256" key="6">
    <source>
        <dbReference type="NCBIfam" id="TIGR02821"/>
    </source>
</evidence>
<evidence type="ECO:0000256" key="8">
    <source>
        <dbReference type="RuleBase" id="RU363068"/>
    </source>
</evidence>
<dbReference type="Pfam" id="PF00756">
    <property type="entry name" value="Esterase"/>
    <property type="match status" value="1"/>
</dbReference>
<comment type="similarity">
    <text evidence="1 8">Belongs to the esterase D family.</text>
</comment>
<keyword evidence="10" id="KW-1185">Reference proteome</keyword>
<evidence type="ECO:0000256" key="7">
    <source>
        <dbReference type="PIRSR" id="PIRSR614186-1"/>
    </source>
</evidence>
<dbReference type="EC" id="3.1.2.12" evidence="2 6"/>
<dbReference type="InterPro" id="IPR014186">
    <property type="entry name" value="S-formylglutathione_hydrol"/>
</dbReference>
<evidence type="ECO:0000256" key="4">
    <source>
        <dbReference type="ARBA" id="ARBA00022801"/>
    </source>
</evidence>
<dbReference type="Gene3D" id="3.40.50.1820">
    <property type="entry name" value="alpha/beta hydrolase"/>
    <property type="match status" value="1"/>
</dbReference>
<proteinExistence type="inferred from homology"/>
<evidence type="ECO:0000256" key="2">
    <source>
        <dbReference type="ARBA" id="ARBA00012479"/>
    </source>
</evidence>
<feature type="active site" description="Charge relay system" evidence="7">
    <location>
        <position position="262"/>
    </location>
</feature>
<dbReference type="AlphaFoldDB" id="A0A6G8PVD1"/>
<feature type="active site" description="Charge relay system" evidence="7">
    <location>
        <position position="229"/>
    </location>
</feature>
<dbReference type="SUPFAM" id="SSF53474">
    <property type="entry name" value="alpha/beta-Hydrolases"/>
    <property type="match status" value="1"/>
</dbReference>
<comment type="function">
    <text evidence="8">Serine hydrolase involved in the detoxification of formaldehyde.</text>
</comment>
<keyword evidence="4 8" id="KW-0378">Hydrolase</keyword>
<feature type="active site" description="Charge relay system" evidence="7">
    <location>
        <position position="150"/>
    </location>
</feature>
<name>A0A6G8PVD1_9ACTN</name>
<dbReference type="RefSeq" id="WP_166395809.1">
    <property type="nucleotide sequence ID" value="NZ_CP045121.1"/>
</dbReference>
<dbReference type="GO" id="GO:0018738">
    <property type="term" value="F:S-formylglutathione hydrolase activity"/>
    <property type="evidence" value="ECO:0007669"/>
    <property type="project" value="UniProtKB-UniRule"/>
</dbReference>
<protein>
    <recommendedName>
        <fullName evidence="2 6">S-formylglutathione hydrolase</fullName>
        <ecNumber evidence="2 6">3.1.2.12</ecNumber>
    </recommendedName>
</protein>
<sequence>MSNLETLSEHRSFGGAVTFHEHRSEACDATMRFSVYAPPQAAEGPVPVLYYLAGLTSTEANFMEKAGAQRLASELGLMLVAPDTSPRGLDLPGEHDDYDLGSGAGFYIDATVEPWSRHYKTYSYVTGELPGIVESSFPARADARGIFGHSMGGHGALTIALKNPERYRSVSAFAPISAPTRAPWGKKIFSNYLGPDEESWREHDASELIKSRGAFPDGRTILVDQGTGDQFLEEQLYPGVLEEACAESGQPLEIRRHEGYDHGYYFISTFVDDHLRHHAAALNA</sequence>
<dbReference type="PANTHER" id="PTHR10061:SF0">
    <property type="entry name" value="S-FORMYLGLUTATHIONE HYDROLASE"/>
    <property type="match status" value="1"/>
</dbReference>
<dbReference type="GO" id="GO:0046294">
    <property type="term" value="P:formaldehyde catabolic process"/>
    <property type="evidence" value="ECO:0007669"/>
    <property type="project" value="InterPro"/>
</dbReference>
<gene>
    <name evidence="9" type="primary">fghA</name>
    <name evidence="9" type="ORF">GBA65_06000</name>
</gene>
<dbReference type="GO" id="GO:0005829">
    <property type="term" value="C:cytosol"/>
    <property type="evidence" value="ECO:0007669"/>
    <property type="project" value="TreeGrafter"/>
</dbReference>
<evidence type="ECO:0000256" key="5">
    <source>
        <dbReference type="ARBA" id="ARBA00047590"/>
    </source>
</evidence>
<dbReference type="PANTHER" id="PTHR10061">
    <property type="entry name" value="S-FORMYLGLUTATHIONE HYDROLASE"/>
    <property type="match status" value="1"/>
</dbReference>
<dbReference type="Proteomes" id="UP000502706">
    <property type="component" value="Chromosome"/>
</dbReference>
<reference evidence="9 10" key="1">
    <citation type="submission" date="2019-10" db="EMBL/GenBank/DDBJ databases">
        <title>Rubrobacter sp nov SCSIO 52915 isolated from a deep-sea sediment in the South China Sea.</title>
        <authorList>
            <person name="Chen R.W."/>
        </authorList>
    </citation>
    <scope>NUCLEOTIDE SEQUENCE [LARGE SCALE GENOMIC DNA]</scope>
    <source>
        <strain evidence="9 10">SCSIO 52915</strain>
    </source>
</reference>
<evidence type="ECO:0000313" key="9">
    <source>
        <dbReference type="EMBL" id="QIN78133.1"/>
    </source>
</evidence>
<dbReference type="GO" id="GO:0052689">
    <property type="term" value="F:carboxylic ester hydrolase activity"/>
    <property type="evidence" value="ECO:0007669"/>
    <property type="project" value="UniProtKB-KW"/>
</dbReference>
<dbReference type="NCBIfam" id="TIGR02821">
    <property type="entry name" value="fghA_ester_D"/>
    <property type="match status" value="1"/>
</dbReference>
<dbReference type="KEGG" id="rmar:GBA65_06000"/>
<dbReference type="InterPro" id="IPR029058">
    <property type="entry name" value="AB_hydrolase_fold"/>
</dbReference>
<evidence type="ECO:0000313" key="10">
    <source>
        <dbReference type="Proteomes" id="UP000502706"/>
    </source>
</evidence>
<evidence type="ECO:0000256" key="3">
    <source>
        <dbReference type="ARBA" id="ARBA00022487"/>
    </source>
</evidence>
<dbReference type="InterPro" id="IPR000801">
    <property type="entry name" value="Esterase-like"/>
</dbReference>
<organism evidence="9 10">
    <name type="scientific">Rubrobacter marinus</name>
    <dbReference type="NCBI Taxonomy" id="2653852"/>
    <lineage>
        <taxon>Bacteria</taxon>
        <taxon>Bacillati</taxon>
        <taxon>Actinomycetota</taxon>
        <taxon>Rubrobacteria</taxon>
        <taxon>Rubrobacterales</taxon>
        <taxon>Rubrobacteraceae</taxon>
        <taxon>Rubrobacter</taxon>
    </lineage>
</organism>
<evidence type="ECO:0000256" key="1">
    <source>
        <dbReference type="ARBA" id="ARBA00005622"/>
    </source>
</evidence>
<dbReference type="EMBL" id="CP045121">
    <property type="protein sequence ID" value="QIN78133.1"/>
    <property type="molecule type" value="Genomic_DNA"/>
</dbReference>
<accession>A0A6G8PVD1</accession>
<comment type="catalytic activity">
    <reaction evidence="5 8">
        <text>S-formylglutathione + H2O = formate + glutathione + H(+)</text>
        <dbReference type="Rhea" id="RHEA:14961"/>
        <dbReference type="ChEBI" id="CHEBI:15377"/>
        <dbReference type="ChEBI" id="CHEBI:15378"/>
        <dbReference type="ChEBI" id="CHEBI:15740"/>
        <dbReference type="ChEBI" id="CHEBI:57688"/>
        <dbReference type="ChEBI" id="CHEBI:57925"/>
        <dbReference type="EC" id="3.1.2.12"/>
    </reaction>
</comment>
<dbReference type="FunFam" id="3.40.50.1820:FF:000002">
    <property type="entry name" value="S-formylglutathione hydrolase"/>
    <property type="match status" value="1"/>
</dbReference>